<dbReference type="InterPro" id="IPR005467">
    <property type="entry name" value="His_kinase_dom"/>
</dbReference>
<dbReference type="Pfam" id="PF00512">
    <property type="entry name" value="HisKA"/>
    <property type="match status" value="1"/>
</dbReference>
<dbReference type="SUPFAM" id="SSF55781">
    <property type="entry name" value="GAF domain-like"/>
    <property type="match status" value="1"/>
</dbReference>
<organism evidence="6 7">
    <name type="scientific">Gallaecimonas pentaromativorans</name>
    <dbReference type="NCBI Taxonomy" id="584787"/>
    <lineage>
        <taxon>Bacteria</taxon>
        <taxon>Pseudomonadati</taxon>
        <taxon>Pseudomonadota</taxon>
        <taxon>Gammaproteobacteria</taxon>
        <taxon>Enterobacterales</taxon>
        <taxon>Gallaecimonadaceae</taxon>
        <taxon>Gallaecimonas</taxon>
    </lineage>
</organism>
<evidence type="ECO:0000256" key="1">
    <source>
        <dbReference type="ARBA" id="ARBA00000085"/>
    </source>
</evidence>
<dbReference type="EC" id="2.7.13.3" evidence="2"/>
<dbReference type="InterPro" id="IPR003661">
    <property type="entry name" value="HisK_dim/P_dom"/>
</dbReference>
<evidence type="ECO:0000259" key="5">
    <source>
        <dbReference type="PROSITE" id="PS50109"/>
    </source>
</evidence>
<dbReference type="SUPFAM" id="SSF52540">
    <property type="entry name" value="P-loop containing nucleoside triphosphate hydrolases"/>
    <property type="match status" value="1"/>
</dbReference>
<dbReference type="SMART" id="SM00388">
    <property type="entry name" value="HisKA"/>
    <property type="match status" value="1"/>
</dbReference>
<dbReference type="SMART" id="SM00387">
    <property type="entry name" value="HATPase_c"/>
    <property type="match status" value="1"/>
</dbReference>
<keyword evidence="7" id="KW-1185">Reference proteome</keyword>
<dbReference type="Pfam" id="PF13191">
    <property type="entry name" value="AAA_16"/>
    <property type="match status" value="1"/>
</dbReference>
<dbReference type="PANTHER" id="PTHR43642">
    <property type="entry name" value="HYBRID SIGNAL TRANSDUCTION HISTIDINE KINASE G"/>
    <property type="match status" value="1"/>
</dbReference>
<sequence length="1358" mass="146956">MAVNQLLGRDSELAQIEQAYNRVARTSYCEIVLISGTAGVGKTALAKAFLNRHPSYSAAIAKADQSQFKVPYSSLAKALRSVTGPQAHATQQELFNKGFNEFTVLPYDEHFGRELVPTATLSSAQAQSNLHQRFLGCFEQLSSPGHPLVVVLDDLQWLDQGSLTLLPAFALGAQQDILLIGTYRTELDAGALSQVLNKVHQGALKVTHLQLAGLTQSAVQTWLAHSLPGHNQPQLSARIFQETGGNPFYVGLLLERMKSLGEEGQHPRPSSDDLKRLLRDKINQLPQQTRELLKLAAGIGATIEGPLLSKCANLTEQQLGPALNAALAQSLLYRDACNWNFCHDTVQDAAYRLLSATERQALHRRIAIAMLDLNYNKSRDNLLLLAGQLAKSAQLPVSPIDAGRFIRVLKTAATLARKIGVLDSARLYLDAAMAFSKSASYNPAQFWEIEALRCEGLLEDAGTDSTALAIESLINNSASPQQLAQAIAFKASMMTLRGRYEEATEITLDGLKQLHIDLPRQPSPQLLDQTYQSVMAKINALGPDGLLALQLLKDPATETAMGLLATLQSSFFANDGLMFLHLAKMVELTLKHGLTDTSCYALAWFGVSIASRHDAVRDGLSLAQTAKQLIDKHHFHSSKTAVLIALDQVSAWTLPLSYALEQAREAFAFGKTSGDLPMACYACNHVAGNMMVAGEHLQLVQDEIGRGLLIARQVGFRDVEDILNTQRAYACTMAQDGFKPGHIIKAAGQSTLSPLLFWRQLFEGMAAFLFRDLGAAMAALAEAKEWRWATPAHIQLADWYLFNALCHIQSRHPQAAGHALECRAVLASYAQRNPFTFNNKVLLLDAELALMSGDSIAALAAYEGSARAAQAANLIHENALAYELAARCASACHLQEVAGNYLQKALTAYRDWGAHAKVKQLSAEFGAELAPKTELALKPLRDISHSAGRQLLIEKVLEDALALSSAQTALFICVQQQQLQLTASASLAGNKVQLYQNATPLTNQHAPLSIVALAVQTGKTLVFDNAIAEATEQHASSLEQHPVHSLLCLPLKAQGSTVAVLYLENNSRTHAFALSEVEALKQFADYAAIALHQSHLYAELLGRSTRQLQTESALASARHELIHTSHLRVLGGFAASLAHEINQPLLAMVANAAAASRWLKLTPPNMEEVATNLQAIESAGLRAGDIVRAVRTLARQAPEQLSLLEFDQVVEAVLGVLSTELTDSAADIETQLNANEWVLADSTQLQQVVLNLVTNALDAMTETEPGNRHLRITSSRRDNFVVLTIEDNGSGITAADRDQIFNPFFTTKDSGLGMGLAICRSIAQVHGGTLDIASTSPNGTVMVLTLPVAQPQASTGGL</sequence>
<dbReference type="Proteomes" id="UP000268033">
    <property type="component" value="Unassembled WGS sequence"/>
</dbReference>
<accession>A0A3N1P0I1</accession>
<dbReference type="InterPro" id="IPR003594">
    <property type="entry name" value="HATPase_dom"/>
</dbReference>
<dbReference type="Gene3D" id="1.10.287.130">
    <property type="match status" value="1"/>
</dbReference>
<evidence type="ECO:0000313" key="7">
    <source>
        <dbReference type="Proteomes" id="UP000268033"/>
    </source>
</evidence>
<dbReference type="SUPFAM" id="SSF55874">
    <property type="entry name" value="ATPase domain of HSP90 chaperone/DNA topoisomerase II/histidine kinase"/>
    <property type="match status" value="1"/>
</dbReference>
<dbReference type="InterPro" id="IPR027417">
    <property type="entry name" value="P-loop_NTPase"/>
</dbReference>
<dbReference type="InterPro" id="IPR029016">
    <property type="entry name" value="GAF-like_dom_sf"/>
</dbReference>
<feature type="domain" description="Histidine kinase" evidence="5">
    <location>
        <begin position="1136"/>
        <end position="1350"/>
    </location>
</feature>
<comment type="catalytic activity">
    <reaction evidence="1">
        <text>ATP + protein L-histidine = ADP + protein N-phospho-L-histidine.</text>
        <dbReference type="EC" id="2.7.13.3"/>
    </reaction>
</comment>
<dbReference type="STRING" id="584787.GCA_001247655_03462"/>
<dbReference type="InterPro" id="IPR036890">
    <property type="entry name" value="HATPase_C_sf"/>
</dbReference>
<dbReference type="PROSITE" id="PS50052">
    <property type="entry name" value="GUANYLATE_KINASE_2"/>
    <property type="match status" value="1"/>
</dbReference>
<dbReference type="PANTHER" id="PTHR43642:SF1">
    <property type="entry name" value="HYBRID SIGNAL TRANSDUCTION HISTIDINE KINASE G"/>
    <property type="match status" value="1"/>
</dbReference>
<gene>
    <name evidence="6" type="ORF">EDC28_11167</name>
</gene>
<dbReference type="InterPro" id="IPR036097">
    <property type="entry name" value="HisK_dim/P_sf"/>
</dbReference>
<dbReference type="InterPro" id="IPR004358">
    <property type="entry name" value="Sig_transdc_His_kin-like_C"/>
</dbReference>
<dbReference type="EMBL" id="RJUL01000011">
    <property type="protein sequence ID" value="ROQ21965.1"/>
    <property type="molecule type" value="Genomic_DNA"/>
</dbReference>
<keyword evidence="3" id="KW-0597">Phosphoprotein</keyword>
<name>A0A3N1P0I1_9GAMM</name>
<dbReference type="Pfam" id="PF13185">
    <property type="entry name" value="GAF_2"/>
    <property type="match status" value="1"/>
</dbReference>
<dbReference type="PRINTS" id="PR00344">
    <property type="entry name" value="BCTRLSENSOR"/>
</dbReference>
<dbReference type="Gene3D" id="3.40.50.300">
    <property type="entry name" value="P-loop containing nucleotide triphosphate hydrolases"/>
    <property type="match status" value="1"/>
</dbReference>
<dbReference type="SMART" id="SM00065">
    <property type="entry name" value="GAF"/>
    <property type="match status" value="1"/>
</dbReference>
<reference evidence="6 7" key="1">
    <citation type="submission" date="2018-11" db="EMBL/GenBank/DDBJ databases">
        <title>Genomic Encyclopedia of Type Strains, Phase IV (KMG-IV): sequencing the most valuable type-strain genomes for metagenomic binning, comparative biology and taxonomic classification.</title>
        <authorList>
            <person name="Goeker M."/>
        </authorList>
    </citation>
    <scope>NUCLEOTIDE SEQUENCE [LARGE SCALE GENOMIC DNA]</scope>
    <source>
        <strain evidence="6 7">DSM 21945</strain>
    </source>
</reference>
<dbReference type="Gene3D" id="3.30.565.10">
    <property type="entry name" value="Histidine kinase-like ATPase, C-terminal domain"/>
    <property type="match status" value="1"/>
</dbReference>
<dbReference type="GO" id="GO:0000155">
    <property type="term" value="F:phosphorelay sensor kinase activity"/>
    <property type="evidence" value="ECO:0007669"/>
    <property type="project" value="InterPro"/>
</dbReference>
<dbReference type="InterPro" id="IPR053159">
    <property type="entry name" value="Hybrid_Histidine_Kinase"/>
</dbReference>
<dbReference type="Pfam" id="PF02518">
    <property type="entry name" value="HATPase_c"/>
    <property type="match status" value="1"/>
</dbReference>
<evidence type="ECO:0000259" key="4">
    <source>
        <dbReference type="PROSITE" id="PS50052"/>
    </source>
</evidence>
<evidence type="ECO:0000256" key="3">
    <source>
        <dbReference type="ARBA" id="ARBA00022553"/>
    </source>
</evidence>
<dbReference type="SUPFAM" id="SSF47384">
    <property type="entry name" value="Homodimeric domain of signal transducing histidine kinase"/>
    <property type="match status" value="1"/>
</dbReference>
<dbReference type="InterPro" id="IPR003018">
    <property type="entry name" value="GAF"/>
</dbReference>
<evidence type="ECO:0000313" key="6">
    <source>
        <dbReference type="EMBL" id="ROQ21965.1"/>
    </source>
</evidence>
<dbReference type="RefSeq" id="WP_123422470.1">
    <property type="nucleotide sequence ID" value="NZ_RJUL01000011.1"/>
</dbReference>
<dbReference type="InterPro" id="IPR041664">
    <property type="entry name" value="AAA_16"/>
</dbReference>
<dbReference type="InterPro" id="IPR008144">
    <property type="entry name" value="Guanylate_kin-like_dom"/>
</dbReference>
<protein>
    <recommendedName>
        <fullName evidence="2">histidine kinase</fullName>
        <ecNumber evidence="2">2.7.13.3</ecNumber>
    </recommendedName>
</protein>
<evidence type="ECO:0000256" key="2">
    <source>
        <dbReference type="ARBA" id="ARBA00012438"/>
    </source>
</evidence>
<comment type="caution">
    <text evidence="6">The sequence shown here is derived from an EMBL/GenBank/DDBJ whole genome shotgun (WGS) entry which is preliminary data.</text>
</comment>
<dbReference type="Gene3D" id="3.30.450.40">
    <property type="match status" value="1"/>
</dbReference>
<proteinExistence type="predicted"/>
<feature type="domain" description="Guanylate kinase-like" evidence="4">
    <location>
        <begin position="29"/>
        <end position="153"/>
    </location>
</feature>
<dbReference type="CDD" id="cd00082">
    <property type="entry name" value="HisKA"/>
    <property type="match status" value="1"/>
</dbReference>
<dbReference type="PROSITE" id="PS50109">
    <property type="entry name" value="HIS_KIN"/>
    <property type="match status" value="1"/>
</dbReference>